<dbReference type="Proteomes" id="UP000574067">
    <property type="component" value="Unassembled WGS sequence"/>
</dbReference>
<dbReference type="RefSeq" id="WP_169158599.1">
    <property type="nucleotide sequence ID" value="NZ_JABBFW010000001.1"/>
</dbReference>
<dbReference type="InterPro" id="IPR006949">
    <property type="entry name" value="Barrel_Baseplate_J-like"/>
</dbReference>
<reference evidence="3 4" key="1">
    <citation type="submission" date="2020-04" db="EMBL/GenBank/DDBJ databases">
        <title>Azohydromonas sp. isolated from soil.</title>
        <authorList>
            <person name="Dahal R.H."/>
        </authorList>
    </citation>
    <scope>NUCLEOTIDE SEQUENCE [LARGE SCALE GENOMIC DNA]</scope>
    <source>
        <strain evidence="3 4">G-1-1-14</strain>
    </source>
</reference>
<accession>A0A848F3P6</accession>
<feature type="region of interest" description="Disordered" evidence="1">
    <location>
        <begin position="484"/>
        <end position="507"/>
    </location>
</feature>
<evidence type="ECO:0000259" key="2">
    <source>
        <dbReference type="Pfam" id="PF04865"/>
    </source>
</evidence>
<feature type="compositionally biased region" description="Basic and acidic residues" evidence="1">
    <location>
        <begin position="484"/>
        <end position="496"/>
    </location>
</feature>
<proteinExistence type="predicted"/>
<organism evidence="3 4">
    <name type="scientific">Azohydromonas caseinilytica</name>
    <dbReference type="NCBI Taxonomy" id="2728836"/>
    <lineage>
        <taxon>Bacteria</taxon>
        <taxon>Pseudomonadati</taxon>
        <taxon>Pseudomonadota</taxon>
        <taxon>Betaproteobacteria</taxon>
        <taxon>Burkholderiales</taxon>
        <taxon>Sphaerotilaceae</taxon>
        <taxon>Azohydromonas</taxon>
    </lineage>
</organism>
<dbReference type="EMBL" id="JABBFW010000001">
    <property type="protein sequence ID" value="NML13688.1"/>
    <property type="molecule type" value="Genomic_DNA"/>
</dbReference>
<dbReference type="AlphaFoldDB" id="A0A848F3P6"/>
<gene>
    <name evidence="3" type="ORF">HHL10_01665</name>
</gene>
<evidence type="ECO:0000313" key="3">
    <source>
        <dbReference type="EMBL" id="NML13688.1"/>
    </source>
</evidence>
<dbReference type="Pfam" id="PF04865">
    <property type="entry name" value="Baseplate_J"/>
    <property type="match status" value="1"/>
</dbReference>
<sequence length="507" mass="53683">MAAELPFHKKDFAEIVAALLEDAASGRGGRTALTDANGGSVVRTLMEVFAREMAVGYEQLEQVWRSAYLDTASGQALNFVVALVGVQRRAPGHLEGLVTFSRGQGAPQDIHIPAGTLVAGRDQPLFATTEPATLAQGDSLVSVGVLSVEPSRDGKPVPSGALNTMPRPIAGIEAVRNAADLIPRQRAESDEELRQRVRAQAGATTTATVAAIEQAVRALGIAEVKVLEYPADPALLPGQIQVVVGDPDVDAALMQQVHDRIELVRPAGIVVRSAPATRVWVQVTATLTLDSERPLHERKAIESLLTGRLASYFAQLGVGEPVRESKLRSILSSHDAVIQIDSTPGFSTLMEPFVREDGADGALKSQASRYLLSNGDILVGPRERIGLRPAELPVRLTLLGPAPEVLVDIALELAPGGSSEGVADKLRTLVGPLVTAAAKAGRLEFEPLRAKIVGPVLRAEALAGLRITVLHAADGRVVELSKDQPDDALAPRELPRLRNTPVSVSPQ</sequence>
<keyword evidence="4" id="KW-1185">Reference proteome</keyword>
<comment type="caution">
    <text evidence="3">The sequence shown here is derived from an EMBL/GenBank/DDBJ whole genome shotgun (WGS) entry which is preliminary data.</text>
</comment>
<name>A0A848F3P6_9BURK</name>
<protein>
    <recommendedName>
        <fullName evidence="2">Baseplate protein J-like barrel domain-containing protein</fullName>
    </recommendedName>
</protein>
<evidence type="ECO:0000313" key="4">
    <source>
        <dbReference type="Proteomes" id="UP000574067"/>
    </source>
</evidence>
<feature type="domain" description="Baseplate protein J-like barrel" evidence="2">
    <location>
        <begin position="98"/>
        <end position="179"/>
    </location>
</feature>
<evidence type="ECO:0000256" key="1">
    <source>
        <dbReference type="SAM" id="MobiDB-lite"/>
    </source>
</evidence>